<protein>
    <submittedName>
        <fullName evidence="1">Uncharacterized protein</fullName>
    </submittedName>
</protein>
<dbReference type="EMBL" id="OA884465">
    <property type="protein sequence ID" value="CAD7280829.1"/>
    <property type="molecule type" value="Genomic_DNA"/>
</dbReference>
<organism evidence="1">
    <name type="scientific">Notodromas monacha</name>
    <dbReference type="NCBI Taxonomy" id="399045"/>
    <lineage>
        <taxon>Eukaryota</taxon>
        <taxon>Metazoa</taxon>
        <taxon>Ecdysozoa</taxon>
        <taxon>Arthropoda</taxon>
        <taxon>Crustacea</taxon>
        <taxon>Oligostraca</taxon>
        <taxon>Ostracoda</taxon>
        <taxon>Podocopa</taxon>
        <taxon>Podocopida</taxon>
        <taxon>Cypridocopina</taxon>
        <taxon>Cypridoidea</taxon>
        <taxon>Cyprididae</taxon>
        <taxon>Notodromas</taxon>
    </lineage>
</organism>
<proteinExistence type="predicted"/>
<name>A0A7R9BT90_9CRUS</name>
<dbReference type="Proteomes" id="UP000678499">
    <property type="component" value="Unassembled WGS sequence"/>
</dbReference>
<dbReference type="EMBL" id="CAJPEX010002428">
    <property type="protein sequence ID" value="CAG0920981.1"/>
    <property type="molecule type" value="Genomic_DNA"/>
</dbReference>
<gene>
    <name evidence="1" type="ORF">NMOB1V02_LOCUS8486</name>
</gene>
<accession>A0A7R9BT90</accession>
<sequence>MEEDGSAVSMESRLEAANMCQRVLAKMLENNIGGIIGKTDTCPGWWALPTPLSYLTRYVKVSYSSFSSFGHINPRAFIWFARDDATPILFAVTIMAGDPLRETLLCPGQGPMWKDDGTAVEGKPPNSNHRHFVWQCYCPCLFDAVGKVEFGGKGIKANLFDKCESQLDGVYDETFAIDLVVSVTRQRGKDGQFVPGDVVIVKATGVEKVVAVVHQKSYWGSDDGNMKLCLSGNAVPCGVFKELDWVWAVAFLFIGAEEAQPSCSKGGSVVGDNVAWLEISAVAEAVVLVVLKSPSTMEHSFRYCSFLEDCPPAEVKVFIDIGCCGHEGGCESQDGPFHQRVASFRVWTVQPRNARSAGLSSLGRFGFGILDPVEDNSGRRIAKAAAESSKRLMRGDDRLRLGSSHCNAKGFAACVSKDVLGSWFKGCRSDKAWNGKGVALQCLLGDILAPQDDVKFNFGCCDEAWIGKETSEFIEVLEVVWVFCCPGFVKRCNNGGCEDREVFVTVLYVKLGNCTEEVDKVLCYHHELRARVKEGVDGFFMWKKAYCSSLKEGICG</sequence>
<evidence type="ECO:0000313" key="1">
    <source>
        <dbReference type="EMBL" id="CAD7280829.1"/>
    </source>
</evidence>
<keyword evidence="2" id="KW-1185">Reference proteome</keyword>
<reference evidence="1" key="1">
    <citation type="submission" date="2020-11" db="EMBL/GenBank/DDBJ databases">
        <authorList>
            <person name="Tran Van P."/>
        </authorList>
    </citation>
    <scope>NUCLEOTIDE SEQUENCE</scope>
</reference>
<evidence type="ECO:0000313" key="2">
    <source>
        <dbReference type="Proteomes" id="UP000678499"/>
    </source>
</evidence>
<dbReference type="AlphaFoldDB" id="A0A7R9BT90"/>